<proteinExistence type="predicted"/>
<geneLocation type="plasmid" evidence="2">
    <name>unnamed1</name>
</geneLocation>
<protein>
    <submittedName>
        <fullName evidence="2">Uncharacterized protein</fullName>
    </submittedName>
</protein>
<dbReference type="EMBL" id="CP011075">
    <property type="protein sequence ID" value="AKF95208.1"/>
    <property type="molecule type" value="Genomic_DNA"/>
</dbReference>
<organism evidence="2">
    <name type="scientific">Brevibacillus laterosporus</name>
    <name type="common">Bacillus laterosporus</name>
    <dbReference type="NCBI Taxonomy" id="1465"/>
    <lineage>
        <taxon>Bacteria</taxon>
        <taxon>Bacillati</taxon>
        <taxon>Bacillota</taxon>
        <taxon>Bacilli</taxon>
        <taxon>Bacillales</taxon>
        <taxon>Paenibacillaceae</taxon>
        <taxon>Brevibacillus</taxon>
    </lineage>
</organism>
<feature type="transmembrane region" description="Helical" evidence="1">
    <location>
        <begin position="38"/>
        <end position="59"/>
    </location>
</feature>
<reference evidence="2" key="1">
    <citation type="submission" date="2015-03" db="EMBL/GenBank/DDBJ databases">
        <title>MIGS Cultured Bacterial/Archaeal sample from Brevibacillus laterosporus.</title>
        <authorList>
            <person name="Zeng D."/>
            <person name="Zhu L."/>
            <person name="Dong G."/>
            <person name="Ye W."/>
            <person name="Ren D."/>
            <person name="Wu L."/>
            <person name="Xu J."/>
            <person name="Li G."/>
            <person name="Guo L."/>
        </authorList>
    </citation>
    <scope>NUCLEOTIDE SEQUENCE</scope>
    <source>
        <strain evidence="2">B9</strain>
        <plasmid evidence="2">unnamed1</plasmid>
    </source>
</reference>
<keyword evidence="1" id="KW-1133">Transmembrane helix</keyword>
<evidence type="ECO:0000256" key="1">
    <source>
        <dbReference type="SAM" id="Phobius"/>
    </source>
</evidence>
<keyword evidence="2" id="KW-0614">Plasmid</keyword>
<dbReference type="AlphaFoldDB" id="A0A0F7C0S6"/>
<evidence type="ECO:0000313" key="2">
    <source>
        <dbReference type="EMBL" id="AKF95208.1"/>
    </source>
</evidence>
<dbReference type="RefSeq" id="WP_035293006.1">
    <property type="nucleotide sequence ID" value="NZ_CP011075.1"/>
</dbReference>
<accession>A0A0F7C0S6</accession>
<keyword evidence="1" id="KW-0472">Membrane</keyword>
<sequence length="64" mass="7300">MKRNGLLIRMDIYNTTGVGILVESEGHKVEDKKKIRHMLFFTGSFGFAVFAMVVVTEIIRVSMH</sequence>
<name>A0A0F7C0S6_BRELA</name>
<keyword evidence="1" id="KW-0812">Transmembrane</keyword>
<gene>
    <name evidence="2" type="ORF">EX87_16330</name>
</gene>